<gene>
    <name evidence="2" type="ORF">PFISCL1PPCAC_19132</name>
</gene>
<protein>
    <submittedName>
        <fullName evidence="2">Uncharacterized protein</fullName>
    </submittedName>
</protein>
<sequence length="279" mass="31598">LTREKAVDNRRWTGKGIGRRSATLASALAPFSSVQHTRQLRRRMQRRAARTNDSISGRFDFFKGRSESSVNSTERLTTGEKIRTEIRVLKFLRLHSVLPQSQLVQHLMLRLGQIPILDALLDSTLENLDISIDDRLLGRHSLVHQRRHRLKLNMPGSLRRWGEFLIGSKSRESIVDFIGERKTERISSEIFLGEGRSVGGRSESSSIVSPSPSTRRSSSSVVVVSLLLQLLRRLSRWSELRQAHCCTCSRRVASHLASTIPEQRNLLVEVPEGHGVWGI</sequence>
<proteinExistence type="predicted"/>
<dbReference type="Proteomes" id="UP001432322">
    <property type="component" value="Unassembled WGS sequence"/>
</dbReference>
<keyword evidence="3" id="KW-1185">Reference proteome</keyword>
<comment type="caution">
    <text evidence="2">The sequence shown here is derived from an EMBL/GenBank/DDBJ whole genome shotgun (WGS) entry which is preliminary data.</text>
</comment>
<evidence type="ECO:0000313" key="2">
    <source>
        <dbReference type="EMBL" id="GMT27835.1"/>
    </source>
</evidence>
<organism evidence="2 3">
    <name type="scientific">Pristionchus fissidentatus</name>
    <dbReference type="NCBI Taxonomy" id="1538716"/>
    <lineage>
        <taxon>Eukaryota</taxon>
        <taxon>Metazoa</taxon>
        <taxon>Ecdysozoa</taxon>
        <taxon>Nematoda</taxon>
        <taxon>Chromadorea</taxon>
        <taxon>Rhabditida</taxon>
        <taxon>Rhabditina</taxon>
        <taxon>Diplogasteromorpha</taxon>
        <taxon>Diplogasteroidea</taxon>
        <taxon>Neodiplogasteridae</taxon>
        <taxon>Pristionchus</taxon>
    </lineage>
</organism>
<reference evidence="2" key="1">
    <citation type="submission" date="2023-10" db="EMBL/GenBank/DDBJ databases">
        <title>Genome assembly of Pristionchus species.</title>
        <authorList>
            <person name="Yoshida K."/>
            <person name="Sommer R.J."/>
        </authorList>
    </citation>
    <scope>NUCLEOTIDE SEQUENCE</scope>
    <source>
        <strain evidence="2">RS5133</strain>
    </source>
</reference>
<name>A0AAV5WB14_9BILA</name>
<evidence type="ECO:0000313" key="3">
    <source>
        <dbReference type="Proteomes" id="UP001432322"/>
    </source>
</evidence>
<dbReference type="AlphaFoldDB" id="A0AAV5WB14"/>
<dbReference type="EMBL" id="BTSY01000005">
    <property type="protein sequence ID" value="GMT27835.1"/>
    <property type="molecule type" value="Genomic_DNA"/>
</dbReference>
<accession>A0AAV5WB14</accession>
<feature type="non-terminal residue" evidence="2">
    <location>
        <position position="1"/>
    </location>
</feature>
<feature type="region of interest" description="Disordered" evidence="1">
    <location>
        <begin position="195"/>
        <end position="216"/>
    </location>
</feature>
<feature type="non-terminal residue" evidence="2">
    <location>
        <position position="279"/>
    </location>
</feature>
<evidence type="ECO:0000256" key="1">
    <source>
        <dbReference type="SAM" id="MobiDB-lite"/>
    </source>
</evidence>